<dbReference type="CDD" id="cd00130">
    <property type="entry name" value="PAS"/>
    <property type="match status" value="2"/>
</dbReference>
<feature type="compositionally biased region" description="Basic and acidic residues" evidence="2">
    <location>
        <begin position="1317"/>
        <end position="1330"/>
    </location>
</feature>
<dbReference type="NCBIfam" id="TIGR00229">
    <property type="entry name" value="sensory_box"/>
    <property type="match status" value="1"/>
</dbReference>
<dbReference type="InterPro" id="IPR000700">
    <property type="entry name" value="PAS-assoc_C"/>
</dbReference>
<evidence type="ECO:0000313" key="7">
    <source>
        <dbReference type="Proteomes" id="UP000006334"/>
    </source>
</evidence>
<gene>
    <name evidence="6" type="ORF">GLIP_3112</name>
</gene>
<dbReference type="PANTHER" id="PTHR44757">
    <property type="entry name" value="DIGUANYLATE CYCLASE DGCP"/>
    <property type="match status" value="1"/>
</dbReference>
<name>K6YGH5_9ALTE</name>
<evidence type="ECO:0000259" key="4">
    <source>
        <dbReference type="PROSITE" id="PS50112"/>
    </source>
</evidence>
<feature type="region of interest" description="Disordered" evidence="2">
    <location>
        <begin position="1227"/>
        <end position="1274"/>
    </location>
</feature>
<comment type="caution">
    <text evidence="6">The sequence shown here is derived from an EMBL/GenBank/DDBJ whole genome shotgun (WGS) entry which is preliminary data.</text>
</comment>
<dbReference type="SUPFAM" id="SSF57997">
    <property type="entry name" value="Tropomyosin"/>
    <property type="match status" value="2"/>
</dbReference>
<reference evidence="6 7" key="1">
    <citation type="journal article" date="2017" name="Antonie Van Leeuwenhoek">
        <title>Rhizobium rhizosphaerae sp. nov., a novel species isolated from rice rhizosphere.</title>
        <authorList>
            <person name="Zhao J.J."/>
            <person name="Zhang J."/>
            <person name="Zhang R.J."/>
            <person name="Zhang C.W."/>
            <person name="Yin H.Q."/>
            <person name="Zhang X.X."/>
        </authorList>
    </citation>
    <scope>NUCLEOTIDE SEQUENCE [LARGE SCALE GENOMIC DNA]</scope>
    <source>
        <strain evidence="6 7">E3</strain>
    </source>
</reference>
<feature type="compositionally biased region" description="Basic and acidic residues" evidence="2">
    <location>
        <begin position="1227"/>
        <end position="1239"/>
    </location>
</feature>
<dbReference type="Gene3D" id="3.30.450.20">
    <property type="entry name" value="PAS domain"/>
    <property type="match status" value="5"/>
</dbReference>
<feature type="compositionally biased region" description="Basic and acidic residues" evidence="2">
    <location>
        <begin position="1082"/>
        <end position="1101"/>
    </location>
</feature>
<dbReference type="PROSITE" id="PS50112">
    <property type="entry name" value="PAS"/>
    <property type="match status" value="1"/>
</dbReference>
<dbReference type="eggNOG" id="COG1196">
    <property type="taxonomic scope" value="Bacteria"/>
</dbReference>
<proteinExistence type="predicted"/>
<dbReference type="InterPro" id="IPR000014">
    <property type="entry name" value="PAS"/>
</dbReference>
<evidence type="ECO:0008006" key="8">
    <source>
        <dbReference type="Google" id="ProtNLM"/>
    </source>
</evidence>
<feature type="region of interest" description="Disordered" evidence="2">
    <location>
        <begin position="964"/>
        <end position="1063"/>
    </location>
</feature>
<feature type="compositionally biased region" description="Low complexity" evidence="2">
    <location>
        <begin position="1342"/>
        <end position="1358"/>
    </location>
</feature>
<feature type="region of interest" description="Disordered" evidence="2">
    <location>
        <begin position="1307"/>
        <end position="1391"/>
    </location>
</feature>
<feature type="compositionally biased region" description="Polar residues" evidence="2">
    <location>
        <begin position="767"/>
        <end position="780"/>
    </location>
</feature>
<feature type="coiled-coil region" evidence="1">
    <location>
        <begin position="1556"/>
        <end position="1583"/>
    </location>
</feature>
<dbReference type="SUPFAM" id="SSF55785">
    <property type="entry name" value="PYP-like sensor domain (PAS domain)"/>
    <property type="match status" value="3"/>
</dbReference>
<protein>
    <recommendedName>
        <fullName evidence="8">PAS domain-containing protein</fullName>
    </recommendedName>
</protein>
<dbReference type="InterPro" id="IPR013767">
    <property type="entry name" value="PAS_fold"/>
</dbReference>
<feature type="transmembrane region" description="Helical" evidence="3">
    <location>
        <begin position="43"/>
        <end position="61"/>
    </location>
</feature>
<keyword evidence="3" id="KW-1133">Transmembrane helix</keyword>
<keyword evidence="3" id="KW-0812">Transmembrane</keyword>
<accession>K6YGH5</accession>
<feature type="compositionally biased region" description="Polar residues" evidence="2">
    <location>
        <begin position="1361"/>
        <end position="1373"/>
    </location>
</feature>
<keyword evidence="7" id="KW-1185">Reference proteome</keyword>
<feature type="compositionally biased region" description="Basic and acidic residues" evidence="2">
    <location>
        <begin position="1375"/>
        <end position="1391"/>
    </location>
</feature>
<feature type="compositionally biased region" description="Low complexity" evidence="2">
    <location>
        <begin position="1042"/>
        <end position="1055"/>
    </location>
</feature>
<evidence type="ECO:0000259" key="5">
    <source>
        <dbReference type="PROSITE" id="PS50113"/>
    </source>
</evidence>
<dbReference type="InterPro" id="IPR035965">
    <property type="entry name" value="PAS-like_dom_sf"/>
</dbReference>
<sequence>MTLRALKKVANICFGLSLLLLTNNVYAIGEQVLNQSAENIEIGLIGLAILFTTLLIIIIFFKLSQKRAKQKLAKNQQVLDQNNQYLDNFHVGMVHVNHAGEIQYCNKLAAYYLGNRAENLQGKMLTSLFDEADSERLVKGINAKIQCKEQCVGPVKERALLLEFAPQKDNLQNIASVISIVDFSAPQNQIDNLSNALATNNQLLDATDIGQLIIDFSEKTFQANPVFTSLLGSSEGQLEGEIKAFEKYIKQTTQFAWNQAYKDLERGENIDIECKLDGHDNELNVRFIGFPTAFDDKNKTLKAHITVTNINPVVNLKNQLAANKQIVKGMLSSSSNPMLLLNENGLVVACNTPFELMFNTSVENLRNQPAKQLSILPSQIQDIMPEGQSASMAYSASVGSAQEIDLQLPSGDEKTLKVKIQSFRDESGNPAGSVCLMEDVSELKHTKAQLDHERQHFNNIINKAPLGIAMIDDDDRIVQANKALTQRLALSEKELMKGSFYQLFNDPKNSGKAAKKLHKNGRLEGFHADLKGKQEQLHPSELNIELFDREKQHFLCWISDISDEQYQQDKFESLLLHSSMPMAVLTEQGFNKLNPAACEFFSVEDEEDLFGHFPYSKKLNSDDANLDDFKQKIEQIKQDGQALSLTWQHSRGDNKLPCQATFVPMFKGQDFDSILCIWTDLRAIKKADQERLEAINLHQAAERLIVEKQQLLESSQDQLASKVKSLSDTQTKLKAAEEDITDKANELSTLQEAHDNVTAHLNQLQQDYQQSRESLASSEQANEELAGQLEQTSKRIHGLEKQRNQIADELQYSEKKYKDAQKELAQSEETARNLEIEREEQQQKMQAFEGEISGLKTSIQQKDKQISDVNGQISALQSKLSSSSQASEKLRQLLINQRKASEIAEKQRRELEQSCFVAQSELSNKARHIDHLQHEMNKFEEMSNQQKGDMEKQQALLQQELENKQKQLQSTQRDLDETKRQSEQDKAEKEQQQQRLEQLQEDLMEVERRSAQQQEKIAEADKHWAEQQQKLQQELQDKQQKLQDTQQILQQQEQQVEAEKAAKAQQQKVFEKLQLELAEMQKRSELQQQQKNEEAEQRLQEQQRQWQQELEQKQQKLQETEQILNQAKQQTEAEKAQQRELKKRLQSELAEMEKRSEQQQKQIIEEADRRWKDKQDALQAELLAKQQKLLETEQALQKTTLQTEAEKAAKQEQQKIFEKLQSELLEMEQRSAKQQREMQESDQQWQQRQAELKQEVEAKQSQLQLTRKQLDDNQRQADLEKRERLEQQQKLDQLKVELADVENRATKQKEMLQGSDEQWRQHHAEIEQQKKQLQQSLRDAEQQNAQMQQKLQQSLQELQRAESQVSDTQSGEQKLQAELDQAKREAQELQDKLKQQEQQELKLQLQLAEQQKALQQSEQNVQSMQNEQQQLATELQAIQAEYDSTKASMNAQDSNQSELNQKLLQLEQELNNNKTQIADKETELLRAQKQLESSQAKLQDKEKALIAAHKEELKQAQEQLPKVEVKATPAFAKMDMPREPHVWFDLLPYLQKNPPKQSLAIDLSALMNELEGAMQKMDDAVTQDNNSAILTQARKLAHIARKVNSDPLDDVATRLEADFRQGEVDSISIFWPSVKESIMTTLRVIYSHLHN</sequence>
<evidence type="ECO:0000256" key="2">
    <source>
        <dbReference type="SAM" id="MobiDB-lite"/>
    </source>
</evidence>
<dbReference type="PANTHER" id="PTHR44757:SF2">
    <property type="entry name" value="BIOFILM ARCHITECTURE MAINTENANCE PROTEIN MBAA"/>
    <property type="match status" value="1"/>
</dbReference>
<dbReference type="GO" id="GO:0006355">
    <property type="term" value="P:regulation of DNA-templated transcription"/>
    <property type="evidence" value="ECO:0007669"/>
    <property type="project" value="InterPro"/>
</dbReference>
<dbReference type="Proteomes" id="UP000006334">
    <property type="component" value="Unassembled WGS sequence"/>
</dbReference>
<evidence type="ECO:0000256" key="1">
    <source>
        <dbReference type="SAM" id="Coils"/>
    </source>
</evidence>
<dbReference type="SMART" id="SM00091">
    <property type="entry name" value="PAS"/>
    <property type="match status" value="5"/>
</dbReference>
<feature type="compositionally biased region" description="Basic and acidic residues" evidence="2">
    <location>
        <begin position="973"/>
        <end position="992"/>
    </location>
</feature>
<dbReference type="Pfam" id="PF13426">
    <property type="entry name" value="PAS_9"/>
    <property type="match status" value="2"/>
</dbReference>
<feature type="domain" description="PAC" evidence="5">
    <location>
        <begin position="400"/>
        <end position="452"/>
    </location>
</feature>
<feature type="compositionally biased region" description="Basic and acidic residues" evidence="2">
    <location>
        <begin position="1005"/>
        <end position="1025"/>
    </location>
</feature>
<keyword evidence="1" id="KW-0175">Coiled coil</keyword>
<evidence type="ECO:0000256" key="3">
    <source>
        <dbReference type="SAM" id="Phobius"/>
    </source>
</evidence>
<evidence type="ECO:0000313" key="6">
    <source>
        <dbReference type="EMBL" id="GAC15733.1"/>
    </source>
</evidence>
<keyword evidence="3" id="KW-0472">Membrane</keyword>
<feature type="region of interest" description="Disordered" evidence="2">
    <location>
        <begin position="1126"/>
        <end position="1161"/>
    </location>
</feature>
<dbReference type="InterPro" id="IPR052155">
    <property type="entry name" value="Biofilm_reg_signaling"/>
</dbReference>
<feature type="region of interest" description="Disordered" evidence="2">
    <location>
        <begin position="1082"/>
        <end position="1103"/>
    </location>
</feature>
<dbReference type="Pfam" id="PF00989">
    <property type="entry name" value="PAS"/>
    <property type="match status" value="2"/>
</dbReference>
<dbReference type="EMBL" id="BAEN01000059">
    <property type="protein sequence ID" value="GAC15733.1"/>
    <property type="molecule type" value="Genomic_DNA"/>
</dbReference>
<feature type="compositionally biased region" description="Basic and acidic residues" evidence="2">
    <location>
        <begin position="1131"/>
        <end position="1161"/>
    </location>
</feature>
<feature type="region of interest" description="Disordered" evidence="2">
    <location>
        <begin position="767"/>
        <end position="786"/>
    </location>
</feature>
<dbReference type="STRING" id="1127673.GLIP_3112"/>
<organism evidence="6 7">
    <name type="scientific">Aliiglaciecola lipolytica E3</name>
    <dbReference type="NCBI Taxonomy" id="1127673"/>
    <lineage>
        <taxon>Bacteria</taxon>
        <taxon>Pseudomonadati</taxon>
        <taxon>Pseudomonadota</taxon>
        <taxon>Gammaproteobacteria</taxon>
        <taxon>Alteromonadales</taxon>
        <taxon>Alteromonadaceae</taxon>
        <taxon>Aliiglaciecola</taxon>
    </lineage>
</organism>
<feature type="domain" description="PAS" evidence="4">
    <location>
        <begin position="453"/>
        <end position="519"/>
    </location>
</feature>
<dbReference type="PROSITE" id="PS50113">
    <property type="entry name" value="PAC"/>
    <property type="match status" value="1"/>
</dbReference>